<dbReference type="AlphaFoldDB" id="X1C4F6"/>
<sequence>ERLVIYDSVLTNWDNKEDKYNIGYETMLFQTIDLLHLVKSAVIYLINFVQLEENKRKNDSIGLITPGYVDTTQFL</sequence>
<name>X1C4F6_9ZZZZ</name>
<evidence type="ECO:0008006" key="2">
    <source>
        <dbReference type="Google" id="ProtNLM"/>
    </source>
</evidence>
<feature type="non-terminal residue" evidence="1">
    <location>
        <position position="1"/>
    </location>
</feature>
<reference evidence="1" key="1">
    <citation type="journal article" date="2014" name="Front. Microbiol.">
        <title>High frequency of phylogenetically diverse reductive dehalogenase-homologous genes in deep subseafloor sedimentary metagenomes.</title>
        <authorList>
            <person name="Kawai M."/>
            <person name="Futagami T."/>
            <person name="Toyoda A."/>
            <person name="Takaki Y."/>
            <person name="Nishi S."/>
            <person name="Hori S."/>
            <person name="Arai W."/>
            <person name="Tsubouchi T."/>
            <person name="Morono Y."/>
            <person name="Uchiyama I."/>
            <person name="Ito T."/>
            <person name="Fujiyama A."/>
            <person name="Inagaki F."/>
            <person name="Takami H."/>
        </authorList>
    </citation>
    <scope>NUCLEOTIDE SEQUENCE</scope>
    <source>
        <strain evidence="1">Expedition CK06-06</strain>
    </source>
</reference>
<organism evidence="1">
    <name type="scientific">marine sediment metagenome</name>
    <dbReference type="NCBI Taxonomy" id="412755"/>
    <lineage>
        <taxon>unclassified sequences</taxon>
        <taxon>metagenomes</taxon>
        <taxon>ecological metagenomes</taxon>
    </lineage>
</organism>
<evidence type="ECO:0000313" key="1">
    <source>
        <dbReference type="EMBL" id="GAH02936.1"/>
    </source>
</evidence>
<protein>
    <recommendedName>
        <fullName evidence="2">LA2681-like HEPN domain-containing protein</fullName>
    </recommendedName>
</protein>
<comment type="caution">
    <text evidence="1">The sequence shown here is derived from an EMBL/GenBank/DDBJ whole genome shotgun (WGS) entry which is preliminary data.</text>
</comment>
<dbReference type="EMBL" id="BART01025610">
    <property type="protein sequence ID" value="GAH02936.1"/>
    <property type="molecule type" value="Genomic_DNA"/>
</dbReference>
<accession>X1C4F6</accession>
<gene>
    <name evidence="1" type="ORF">S01H4_45930</name>
</gene>
<proteinExistence type="predicted"/>